<dbReference type="InterPro" id="IPR000182">
    <property type="entry name" value="GNAT_dom"/>
</dbReference>
<proteinExistence type="predicted"/>
<dbReference type="Pfam" id="PF00583">
    <property type="entry name" value="Acetyltransf_1"/>
    <property type="match status" value="1"/>
</dbReference>
<dbReference type="EMBL" id="FUEG01000008">
    <property type="protein sequence ID" value="SJL07940.1"/>
    <property type="molecule type" value="Genomic_DNA"/>
</dbReference>
<keyword evidence="3" id="KW-1185">Reference proteome</keyword>
<gene>
    <name evidence="2" type="ORF">ARMOST_11298</name>
</gene>
<accession>A0A284RGR4</accession>
<dbReference type="Gene3D" id="3.40.630.30">
    <property type="match status" value="1"/>
</dbReference>
<dbReference type="SUPFAM" id="SSF55729">
    <property type="entry name" value="Acyl-CoA N-acyltransferases (Nat)"/>
    <property type="match status" value="1"/>
</dbReference>
<name>A0A284RGR4_ARMOS</name>
<evidence type="ECO:0000259" key="1">
    <source>
        <dbReference type="PROSITE" id="PS51186"/>
    </source>
</evidence>
<evidence type="ECO:0000313" key="2">
    <source>
        <dbReference type="EMBL" id="SJL07940.1"/>
    </source>
</evidence>
<feature type="domain" description="N-acetyltransferase" evidence="1">
    <location>
        <begin position="43"/>
        <end position="190"/>
    </location>
</feature>
<dbReference type="OrthoDB" id="41532at2759"/>
<dbReference type="OMA" id="HATVGLY"/>
<organism evidence="2 3">
    <name type="scientific">Armillaria ostoyae</name>
    <name type="common">Armillaria root rot fungus</name>
    <dbReference type="NCBI Taxonomy" id="47428"/>
    <lineage>
        <taxon>Eukaryota</taxon>
        <taxon>Fungi</taxon>
        <taxon>Dikarya</taxon>
        <taxon>Basidiomycota</taxon>
        <taxon>Agaricomycotina</taxon>
        <taxon>Agaricomycetes</taxon>
        <taxon>Agaricomycetidae</taxon>
        <taxon>Agaricales</taxon>
        <taxon>Marasmiineae</taxon>
        <taxon>Physalacriaceae</taxon>
        <taxon>Armillaria</taxon>
    </lineage>
</organism>
<sequence>MTDVAYEIFTLNVPPSEDEINRYIAIRLLALQVDPSSFRTTYETAKSLPREKHVQRITSHDQVMVIVSHKATGEWIAMSGVASPKILAELDYPLPEVVYEGREGSGYLFVSLWVHPEHRRRGLAKRMFDRCIEWVRYHGTDTTAEKFIANEVYSDNAGRGLYKTLGLIERCGVKEQGSNRDVVWLSRSLDEL</sequence>
<dbReference type="CDD" id="cd04301">
    <property type="entry name" value="NAT_SF"/>
    <property type="match status" value="1"/>
</dbReference>
<dbReference type="InterPro" id="IPR016181">
    <property type="entry name" value="Acyl_CoA_acyltransferase"/>
</dbReference>
<evidence type="ECO:0000313" key="3">
    <source>
        <dbReference type="Proteomes" id="UP000219338"/>
    </source>
</evidence>
<dbReference type="Proteomes" id="UP000219338">
    <property type="component" value="Unassembled WGS sequence"/>
</dbReference>
<dbReference type="AlphaFoldDB" id="A0A284RGR4"/>
<dbReference type="GO" id="GO:0016747">
    <property type="term" value="F:acyltransferase activity, transferring groups other than amino-acyl groups"/>
    <property type="evidence" value="ECO:0007669"/>
    <property type="project" value="InterPro"/>
</dbReference>
<reference evidence="3" key="1">
    <citation type="journal article" date="2017" name="Nat. Ecol. Evol.">
        <title>Genome expansion and lineage-specific genetic innovations in the forest pathogenic fungi Armillaria.</title>
        <authorList>
            <person name="Sipos G."/>
            <person name="Prasanna A.N."/>
            <person name="Walter M.C."/>
            <person name="O'Connor E."/>
            <person name="Balint B."/>
            <person name="Krizsan K."/>
            <person name="Kiss B."/>
            <person name="Hess J."/>
            <person name="Varga T."/>
            <person name="Slot J."/>
            <person name="Riley R."/>
            <person name="Boka B."/>
            <person name="Rigling D."/>
            <person name="Barry K."/>
            <person name="Lee J."/>
            <person name="Mihaltcheva S."/>
            <person name="LaButti K."/>
            <person name="Lipzen A."/>
            <person name="Waldron R."/>
            <person name="Moloney N.M."/>
            <person name="Sperisen C."/>
            <person name="Kredics L."/>
            <person name="Vagvoelgyi C."/>
            <person name="Patrignani A."/>
            <person name="Fitzpatrick D."/>
            <person name="Nagy I."/>
            <person name="Doyle S."/>
            <person name="Anderson J.B."/>
            <person name="Grigoriev I.V."/>
            <person name="Gueldener U."/>
            <person name="Muensterkoetter M."/>
            <person name="Nagy L.G."/>
        </authorList>
    </citation>
    <scope>NUCLEOTIDE SEQUENCE [LARGE SCALE GENOMIC DNA]</scope>
    <source>
        <strain evidence="3">C18/9</strain>
    </source>
</reference>
<dbReference type="PROSITE" id="PS51186">
    <property type="entry name" value="GNAT"/>
    <property type="match status" value="1"/>
</dbReference>
<protein>
    <recommendedName>
        <fullName evidence="1">N-acetyltransferase domain-containing protein</fullName>
    </recommendedName>
</protein>